<accession>A0A371E8I9</accession>
<evidence type="ECO:0000313" key="2">
    <source>
        <dbReference type="Proteomes" id="UP000257109"/>
    </source>
</evidence>
<sequence length="78" mass="9251">MEEKSQRKLRILYLQGFRINSEILKQLVSGWSEFVIQKLDLVFLHDDKSHETMLGFISTIQSRMAMSNTNLYTDFYSE</sequence>
<gene>
    <name evidence="1" type="ORF">CR513_59325</name>
</gene>
<evidence type="ECO:0000313" key="1">
    <source>
        <dbReference type="EMBL" id="RDX62354.1"/>
    </source>
</evidence>
<reference evidence="1" key="1">
    <citation type="submission" date="2018-05" db="EMBL/GenBank/DDBJ databases">
        <title>Draft genome of Mucuna pruriens seed.</title>
        <authorList>
            <person name="Nnadi N.E."/>
            <person name="Vos R."/>
            <person name="Hasami M.H."/>
            <person name="Devisetty U.K."/>
            <person name="Aguiy J.C."/>
        </authorList>
    </citation>
    <scope>NUCLEOTIDE SEQUENCE [LARGE SCALE GENOMIC DNA]</scope>
    <source>
        <strain evidence="1">JCA_2017</strain>
    </source>
</reference>
<organism evidence="1 2">
    <name type="scientific">Mucuna pruriens</name>
    <name type="common">Velvet bean</name>
    <name type="synonym">Dolichos pruriens</name>
    <dbReference type="NCBI Taxonomy" id="157652"/>
    <lineage>
        <taxon>Eukaryota</taxon>
        <taxon>Viridiplantae</taxon>
        <taxon>Streptophyta</taxon>
        <taxon>Embryophyta</taxon>
        <taxon>Tracheophyta</taxon>
        <taxon>Spermatophyta</taxon>
        <taxon>Magnoliopsida</taxon>
        <taxon>eudicotyledons</taxon>
        <taxon>Gunneridae</taxon>
        <taxon>Pentapetalae</taxon>
        <taxon>rosids</taxon>
        <taxon>fabids</taxon>
        <taxon>Fabales</taxon>
        <taxon>Fabaceae</taxon>
        <taxon>Papilionoideae</taxon>
        <taxon>50 kb inversion clade</taxon>
        <taxon>NPAAA clade</taxon>
        <taxon>indigoferoid/millettioid clade</taxon>
        <taxon>Phaseoleae</taxon>
        <taxon>Mucuna</taxon>
    </lineage>
</organism>
<dbReference type="OrthoDB" id="414698at2759"/>
<comment type="caution">
    <text evidence="1">The sequence shown here is derived from an EMBL/GenBank/DDBJ whole genome shotgun (WGS) entry which is preliminary data.</text>
</comment>
<dbReference type="AlphaFoldDB" id="A0A371E8I9"/>
<dbReference type="Proteomes" id="UP000257109">
    <property type="component" value="Unassembled WGS sequence"/>
</dbReference>
<keyword evidence="2" id="KW-1185">Reference proteome</keyword>
<proteinExistence type="predicted"/>
<protein>
    <submittedName>
        <fullName evidence="1">Uncharacterized protein</fullName>
    </submittedName>
</protein>
<dbReference type="EMBL" id="QJKJ01015542">
    <property type="protein sequence ID" value="RDX62354.1"/>
    <property type="molecule type" value="Genomic_DNA"/>
</dbReference>
<feature type="non-terminal residue" evidence="1">
    <location>
        <position position="1"/>
    </location>
</feature>
<name>A0A371E8I9_MUCPR</name>